<keyword evidence="7 10" id="KW-0067">ATP-binding</keyword>
<proteinExistence type="inferred from homology"/>
<dbReference type="GO" id="GO:0050515">
    <property type="term" value="F:4-(cytidine 5'-diphospho)-2-C-methyl-D-erythritol kinase activity"/>
    <property type="evidence" value="ECO:0007669"/>
    <property type="project" value="UniProtKB-UniRule"/>
</dbReference>
<keyword evidence="4 10" id="KW-0808">Transferase</keyword>
<name>A0AA52EE52_9PROT</name>
<dbReference type="InterPro" id="IPR004424">
    <property type="entry name" value="IspE"/>
</dbReference>
<evidence type="ECO:0000256" key="7">
    <source>
        <dbReference type="ARBA" id="ARBA00022840"/>
    </source>
</evidence>
<evidence type="ECO:0000256" key="5">
    <source>
        <dbReference type="ARBA" id="ARBA00022741"/>
    </source>
</evidence>
<evidence type="ECO:0000256" key="3">
    <source>
        <dbReference type="ARBA" id="ARBA00017473"/>
    </source>
</evidence>
<dbReference type="PANTHER" id="PTHR43527:SF2">
    <property type="entry name" value="4-DIPHOSPHOCYTIDYL-2-C-METHYL-D-ERYTHRITOL KINASE, CHLOROPLASTIC"/>
    <property type="match status" value="1"/>
</dbReference>
<dbReference type="EC" id="2.7.1.148" evidence="2 10"/>
<dbReference type="GO" id="GO:0016114">
    <property type="term" value="P:terpenoid biosynthetic process"/>
    <property type="evidence" value="ECO:0007669"/>
    <property type="project" value="UniProtKB-UniRule"/>
</dbReference>
<feature type="domain" description="GHMP kinase C-terminal" evidence="12">
    <location>
        <begin position="222"/>
        <end position="278"/>
    </location>
</feature>
<accession>A0AA52EE52</accession>
<reference evidence="13" key="1">
    <citation type="submission" date="2023-04" db="EMBL/GenBank/DDBJ databases">
        <title>Complete genome sequence of Temperatibacter marinus.</title>
        <authorList>
            <person name="Rong J.-C."/>
            <person name="Yi M.-L."/>
            <person name="Zhao Q."/>
        </authorList>
    </citation>
    <scope>NUCLEOTIDE SEQUENCE</scope>
    <source>
        <strain evidence="13">NBRC 110045</strain>
    </source>
</reference>
<evidence type="ECO:0000313" key="13">
    <source>
        <dbReference type="EMBL" id="WND02008.1"/>
    </source>
</evidence>
<evidence type="ECO:0000256" key="2">
    <source>
        <dbReference type="ARBA" id="ARBA00012052"/>
    </source>
</evidence>
<dbReference type="EMBL" id="CP123872">
    <property type="protein sequence ID" value="WND02008.1"/>
    <property type="molecule type" value="Genomic_DNA"/>
</dbReference>
<evidence type="ECO:0000313" key="14">
    <source>
        <dbReference type="Proteomes" id="UP001268683"/>
    </source>
</evidence>
<evidence type="ECO:0000256" key="10">
    <source>
        <dbReference type="HAMAP-Rule" id="MF_00061"/>
    </source>
</evidence>
<dbReference type="Pfam" id="PF08544">
    <property type="entry name" value="GHMP_kinases_C"/>
    <property type="match status" value="1"/>
</dbReference>
<dbReference type="SUPFAM" id="SSF54211">
    <property type="entry name" value="Ribosomal protein S5 domain 2-like"/>
    <property type="match status" value="1"/>
</dbReference>
<evidence type="ECO:0000256" key="6">
    <source>
        <dbReference type="ARBA" id="ARBA00022777"/>
    </source>
</evidence>
<dbReference type="PANTHER" id="PTHR43527">
    <property type="entry name" value="4-DIPHOSPHOCYTIDYL-2-C-METHYL-D-ERYTHRITOL KINASE, CHLOROPLASTIC"/>
    <property type="match status" value="1"/>
</dbReference>
<dbReference type="RefSeq" id="WP_310797843.1">
    <property type="nucleotide sequence ID" value="NZ_CP123872.1"/>
</dbReference>
<evidence type="ECO:0000256" key="1">
    <source>
        <dbReference type="ARBA" id="ARBA00009684"/>
    </source>
</evidence>
<gene>
    <name evidence="10" type="primary">ispE</name>
    <name evidence="13" type="ORF">QGN29_10660</name>
</gene>
<dbReference type="Gene3D" id="3.30.70.890">
    <property type="entry name" value="GHMP kinase, C-terminal domain"/>
    <property type="match status" value="1"/>
</dbReference>
<keyword evidence="8 10" id="KW-0414">Isoprene biosynthesis</keyword>
<evidence type="ECO:0000259" key="11">
    <source>
        <dbReference type="Pfam" id="PF00288"/>
    </source>
</evidence>
<dbReference type="NCBIfam" id="TIGR00154">
    <property type="entry name" value="ispE"/>
    <property type="match status" value="1"/>
</dbReference>
<dbReference type="NCBIfam" id="NF011202">
    <property type="entry name" value="PRK14608.1"/>
    <property type="match status" value="1"/>
</dbReference>
<dbReference type="GO" id="GO:0005524">
    <property type="term" value="F:ATP binding"/>
    <property type="evidence" value="ECO:0007669"/>
    <property type="project" value="UniProtKB-UniRule"/>
</dbReference>
<comment type="similarity">
    <text evidence="1 10">Belongs to the GHMP kinase family. IspE subfamily.</text>
</comment>
<keyword evidence="14" id="KW-1185">Reference proteome</keyword>
<protein>
    <recommendedName>
        <fullName evidence="3 10">4-diphosphocytidyl-2-C-methyl-D-erythritol kinase</fullName>
        <shortName evidence="10">CMK</shortName>
        <ecNumber evidence="2 10">2.7.1.148</ecNumber>
    </recommendedName>
    <alternativeName>
        <fullName evidence="9 10">4-(cytidine-5'-diphospho)-2-C-methyl-D-erythritol kinase</fullName>
    </alternativeName>
</protein>
<sequence length="295" mass="31838">MHTRTAPAKINLFLHITGRRANGYHEIESLFVFTEQGDRLTVEPSSSGQDSFAIKGPFADKLIAMGGGNEENLAFKALQSMRPYALHQPAVCLTLFKALPVAAGIGGGSADAAATLLLLNDYWQTGLDSETLHSMALDLGADVPACLSQSPQWVSGIGERLEPVIIKYQPYILLVNPLVSTETPLVFQAYKESSVSFDDVYTSKDGVLNSLADLSISTENALEEAACAITGEIRHVLKALKSLKGASLVRMSGSGATCFALFDDERALIKAQKRLQSSHPQWWTQADKIITGDIL</sequence>
<dbReference type="PIRSF" id="PIRSF010376">
    <property type="entry name" value="IspE"/>
    <property type="match status" value="1"/>
</dbReference>
<comment type="catalytic activity">
    <reaction evidence="10">
        <text>4-CDP-2-C-methyl-D-erythritol + ATP = 4-CDP-2-C-methyl-D-erythritol 2-phosphate + ADP + H(+)</text>
        <dbReference type="Rhea" id="RHEA:18437"/>
        <dbReference type="ChEBI" id="CHEBI:15378"/>
        <dbReference type="ChEBI" id="CHEBI:30616"/>
        <dbReference type="ChEBI" id="CHEBI:57823"/>
        <dbReference type="ChEBI" id="CHEBI:57919"/>
        <dbReference type="ChEBI" id="CHEBI:456216"/>
        <dbReference type="EC" id="2.7.1.148"/>
    </reaction>
</comment>
<evidence type="ECO:0000259" key="12">
    <source>
        <dbReference type="Pfam" id="PF08544"/>
    </source>
</evidence>
<keyword evidence="6 10" id="KW-0418">Kinase</keyword>
<dbReference type="KEGG" id="tmk:QGN29_10660"/>
<keyword evidence="5 10" id="KW-0547">Nucleotide-binding</keyword>
<feature type="active site" evidence="10">
    <location>
        <position position="142"/>
    </location>
</feature>
<dbReference type="Proteomes" id="UP001268683">
    <property type="component" value="Chromosome"/>
</dbReference>
<evidence type="ECO:0000256" key="4">
    <source>
        <dbReference type="ARBA" id="ARBA00022679"/>
    </source>
</evidence>
<dbReference type="Pfam" id="PF00288">
    <property type="entry name" value="GHMP_kinases_N"/>
    <property type="match status" value="1"/>
</dbReference>
<feature type="active site" evidence="10">
    <location>
        <position position="9"/>
    </location>
</feature>
<organism evidence="13 14">
    <name type="scientific">Temperatibacter marinus</name>
    <dbReference type="NCBI Taxonomy" id="1456591"/>
    <lineage>
        <taxon>Bacteria</taxon>
        <taxon>Pseudomonadati</taxon>
        <taxon>Pseudomonadota</taxon>
        <taxon>Alphaproteobacteria</taxon>
        <taxon>Kordiimonadales</taxon>
        <taxon>Temperatibacteraceae</taxon>
        <taxon>Temperatibacter</taxon>
    </lineage>
</organism>
<evidence type="ECO:0000256" key="8">
    <source>
        <dbReference type="ARBA" id="ARBA00023229"/>
    </source>
</evidence>
<feature type="binding site" evidence="10">
    <location>
        <begin position="100"/>
        <end position="110"/>
    </location>
    <ligand>
        <name>ATP</name>
        <dbReference type="ChEBI" id="CHEBI:30616"/>
    </ligand>
</feature>
<dbReference type="InterPro" id="IPR014721">
    <property type="entry name" value="Ribsml_uS5_D2-typ_fold_subgr"/>
</dbReference>
<feature type="domain" description="GHMP kinase N-terminal" evidence="11">
    <location>
        <begin position="72"/>
        <end position="148"/>
    </location>
</feature>
<comment type="function">
    <text evidence="10">Catalyzes the phosphorylation of the position 2 hydroxy group of 4-diphosphocytidyl-2C-methyl-D-erythritol.</text>
</comment>
<dbReference type="Gene3D" id="3.30.230.10">
    <property type="match status" value="1"/>
</dbReference>
<dbReference type="AlphaFoldDB" id="A0AA52EE52"/>
<evidence type="ECO:0000256" key="9">
    <source>
        <dbReference type="ARBA" id="ARBA00032554"/>
    </source>
</evidence>
<dbReference type="GO" id="GO:0019288">
    <property type="term" value="P:isopentenyl diphosphate biosynthetic process, methylerythritol 4-phosphate pathway"/>
    <property type="evidence" value="ECO:0007669"/>
    <property type="project" value="UniProtKB-UniRule"/>
</dbReference>
<dbReference type="InterPro" id="IPR013750">
    <property type="entry name" value="GHMP_kinase_C_dom"/>
</dbReference>
<comment type="pathway">
    <text evidence="10">Isoprenoid biosynthesis; isopentenyl diphosphate biosynthesis via DXP pathway; isopentenyl diphosphate from 1-deoxy-D-xylulose 5-phosphate: step 3/6.</text>
</comment>
<dbReference type="InterPro" id="IPR006204">
    <property type="entry name" value="GHMP_kinase_N_dom"/>
</dbReference>
<dbReference type="InterPro" id="IPR036554">
    <property type="entry name" value="GHMP_kinase_C_sf"/>
</dbReference>
<dbReference type="HAMAP" id="MF_00061">
    <property type="entry name" value="IspE"/>
    <property type="match status" value="1"/>
</dbReference>
<dbReference type="SUPFAM" id="SSF55060">
    <property type="entry name" value="GHMP Kinase, C-terminal domain"/>
    <property type="match status" value="1"/>
</dbReference>
<dbReference type="InterPro" id="IPR020568">
    <property type="entry name" value="Ribosomal_Su5_D2-typ_SF"/>
</dbReference>